<keyword evidence="5" id="KW-0012">Acyltransferase</keyword>
<evidence type="ECO:0000313" key="6">
    <source>
        <dbReference type="Proteomes" id="UP001589702"/>
    </source>
</evidence>
<keyword evidence="2" id="KW-1133">Transmembrane helix</keyword>
<reference evidence="5 6" key="1">
    <citation type="submission" date="2024-09" db="EMBL/GenBank/DDBJ databases">
        <authorList>
            <person name="Sun Q."/>
            <person name="Mori K."/>
        </authorList>
    </citation>
    <scope>NUCLEOTIDE SEQUENCE [LARGE SCALE GENOMIC DNA]</scope>
    <source>
        <strain evidence="5 6">JCM 1334</strain>
    </source>
</reference>
<dbReference type="Proteomes" id="UP001589702">
    <property type="component" value="Unassembled WGS sequence"/>
</dbReference>
<dbReference type="EC" id="2.3.1.-" evidence="5"/>
<comment type="caution">
    <text evidence="5">The sequence shown here is derived from an EMBL/GenBank/DDBJ whole genome shotgun (WGS) entry which is preliminary data.</text>
</comment>
<feature type="transmembrane region" description="Helical" evidence="2">
    <location>
        <begin position="250"/>
        <end position="266"/>
    </location>
</feature>
<dbReference type="InterPro" id="IPR050879">
    <property type="entry name" value="Acyltransferase_3"/>
</dbReference>
<evidence type="ECO:0000256" key="2">
    <source>
        <dbReference type="SAM" id="Phobius"/>
    </source>
</evidence>
<dbReference type="GO" id="GO:0016746">
    <property type="term" value="F:acyltransferase activity"/>
    <property type="evidence" value="ECO:0007669"/>
    <property type="project" value="UniProtKB-KW"/>
</dbReference>
<dbReference type="InterPro" id="IPR043968">
    <property type="entry name" value="SGNH"/>
</dbReference>
<evidence type="ECO:0000259" key="3">
    <source>
        <dbReference type="Pfam" id="PF01757"/>
    </source>
</evidence>
<dbReference type="EMBL" id="JBHMBC010000007">
    <property type="protein sequence ID" value="MFB9818823.1"/>
    <property type="molecule type" value="Genomic_DNA"/>
</dbReference>
<evidence type="ECO:0000256" key="1">
    <source>
        <dbReference type="SAM" id="MobiDB-lite"/>
    </source>
</evidence>
<feature type="transmembrane region" description="Helical" evidence="2">
    <location>
        <begin position="338"/>
        <end position="358"/>
    </location>
</feature>
<keyword evidence="2" id="KW-0472">Membrane</keyword>
<feature type="transmembrane region" description="Helical" evidence="2">
    <location>
        <begin position="53"/>
        <end position="71"/>
    </location>
</feature>
<keyword evidence="2" id="KW-0812">Transmembrane</keyword>
<keyword evidence="5" id="KW-0808">Transferase</keyword>
<proteinExistence type="predicted"/>
<feature type="transmembrane region" description="Helical" evidence="2">
    <location>
        <begin position="92"/>
        <end position="111"/>
    </location>
</feature>
<feature type="transmembrane region" description="Helical" evidence="2">
    <location>
        <begin position="312"/>
        <end position="332"/>
    </location>
</feature>
<dbReference type="RefSeq" id="WP_234749155.1">
    <property type="nucleotide sequence ID" value="NZ_BAAAWN010000001.1"/>
</dbReference>
<dbReference type="InterPro" id="IPR002656">
    <property type="entry name" value="Acyl_transf_3_dom"/>
</dbReference>
<feature type="transmembrane region" description="Helical" evidence="2">
    <location>
        <begin position="272"/>
        <end position="291"/>
    </location>
</feature>
<dbReference type="PANTHER" id="PTHR23028:SF53">
    <property type="entry name" value="ACYL_TRANSF_3 DOMAIN-CONTAINING PROTEIN"/>
    <property type="match status" value="1"/>
</dbReference>
<dbReference type="Pfam" id="PF01757">
    <property type="entry name" value="Acyl_transf_3"/>
    <property type="match status" value="1"/>
</dbReference>
<feature type="transmembrane region" description="Helical" evidence="2">
    <location>
        <begin position="156"/>
        <end position="178"/>
    </location>
</feature>
<organism evidence="5 6">
    <name type="scientific">Arthrobacter ramosus</name>
    <dbReference type="NCBI Taxonomy" id="1672"/>
    <lineage>
        <taxon>Bacteria</taxon>
        <taxon>Bacillati</taxon>
        <taxon>Actinomycetota</taxon>
        <taxon>Actinomycetes</taxon>
        <taxon>Micrococcales</taxon>
        <taxon>Micrococcaceae</taxon>
        <taxon>Arthrobacter</taxon>
    </lineage>
</organism>
<protein>
    <submittedName>
        <fullName evidence="5">Acyltransferase family protein</fullName>
        <ecNumber evidence="5">2.3.1.-</ecNumber>
    </submittedName>
</protein>
<feature type="domain" description="SGNH" evidence="4">
    <location>
        <begin position="453"/>
        <end position="675"/>
    </location>
</feature>
<feature type="transmembrane region" description="Helical" evidence="2">
    <location>
        <begin position="190"/>
        <end position="212"/>
    </location>
</feature>
<feature type="domain" description="Acyltransferase 3" evidence="3">
    <location>
        <begin position="28"/>
        <end position="358"/>
    </location>
</feature>
<dbReference type="PANTHER" id="PTHR23028">
    <property type="entry name" value="ACETYLTRANSFERASE"/>
    <property type="match status" value="1"/>
</dbReference>
<feature type="transmembrane region" description="Helical" evidence="2">
    <location>
        <begin position="379"/>
        <end position="398"/>
    </location>
</feature>
<name>A0ABV5XVP2_ARTRM</name>
<sequence length="684" mass="75000">MTTTRPIALRRTSGETQNSAPKSTFRPEIQGLRSVAVLMVVTYHIWFGRVSGGVDVFLLVSAFLMTAQFTRRYAGGRQTELIKHYLHHFRRLLPGAVTVIVGTLAATYLFMPATRWVDTIKQGWASLFYVENFLLQSQAVNYYAADHSLASPLQQFWSLSIQGQVFIVWPIIFVGAGWAARRFRLAYVPLLRYIFGIIFLVSLVYSVVYTATDQSAEYFSTAARLWEFALGTLLALFLPSLKIPRSARIVLGWIGVLAMLSCGLILDVEGVFPGWLALWPTLAAACVLAAGQTQSRFGIDRILSSKPLVRMGNNSYALYLWHWPMLVIYLAWSGKTHAGWLSGTVIIIGAFLLAVLTTRFIEKPLREWKWPEANRRRSVISLVAVGTVAILPLAGWPLQIEQTNRALVANMDARNPGAAAVGGDFVYTPDPGVPLVPSMTAVDGDWPVFPTPCTGTADPQEFVNRCTNGIKNGTKSVVVIGSSHAHVLNTPLLTMAAKNNWSLTSITKGYCPLGEDTAADITQACVDFNKATLAEVLKMKPDVVVTTSTRTNAQSNVPERLDPSWVTEVKTLNDAGIQVVAFRDTPRAAQPVPACLEKNPGAYVACGSQRAEIYSEDSPTGAVAAGMPDTKFLDLSKYFCPDANCPAVIGNVMVYKDDNHVTATYMKTLTPYFEKAFMAATGWS</sequence>
<keyword evidence="6" id="KW-1185">Reference proteome</keyword>
<evidence type="ECO:0000259" key="4">
    <source>
        <dbReference type="Pfam" id="PF19040"/>
    </source>
</evidence>
<feature type="region of interest" description="Disordered" evidence="1">
    <location>
        <begin position="1"/>
        <end position="23"/>
    </location>
</feature>
<gene>
    <name evidence="5" type="ORF">ACFFP1_04825</name>
</gene>
<evidence type="ECO:0000313" key="5">
    <source>
        <dbReference type="EMBL" id="MFB9818823.1"/>
    </source>
</evidence>
<dbReference type="Pfam" id="PF19040">
    <property type="entry name" value="SGNH"/>
    <property type="match status" value="1"/>
</dbReference>
<accession>A0ABV5XVP2</accession>
<feature type="transmembrane region" description="Helical" evidence="2">
    <location>
        <begin position="218"/>
        <end position="238"/>
    </location>
</feature>